<accession>A0ABP6ULL0</accession>
<organism evidence="1 2">
    <name type="scientific">Georgenia daeguensis</name>
    <dbReference type="NCBI Taxonomy" id="908355"/>
    <lineage>
        <taxon>Bacteria</taxon>
        <taxon>Bacillati</taxon>
        <taxon>Actinomycetota</taxon>
        <taxon>Actinomycetes</taxon>
        <taxon>Micrococcales</taxon>
        <taxon>Bogoriellaceae</taxon>
        <taxon>Georgenia</taxon>
    </lineage>
</organism>
<sequence length="87" mass="9748">MRPQPVRVALCGHGTLFEHAFSGKTVDDVALDPCALIVVSKWSSEEMEQREQQFFTHARCLLAGLHPDVRSEADVLDPQSDLYRSAH</sequence>
<dbReference type="Proteomes" id="UP001499841">
    <property type="component" value="Unassembled WGS sequence"/>
</dbReference>
<gene>
    <name evidence="1" type="ORF">GCM10022262_39740</name>
</gene>
<protein>
    <submittedName>
        <fullName evidence="1">Uncharacterized protein</fullName>
    </submittedName>
</protein>
<reference evidence="2" key="1">
    <citation type="journal article" date="2019" name="Int. J. Syst. Evol. Microbiol.">
        <title>The Global Catalogue of Microorganisms (GCM) 10K type strain sequencing project: providing services to taxonomists for standard genome sequencing and annotation.</title>
        <authorList>
            <consortium name="The Broad Institute Genomics Platform"/>
            <consortium name="The Broad Institute Genome Sequencing Center for Infectious Disease"/>
            <person name="Wu L."/>
            <person name="Ma J."/>
        </authorList>
    </citation>
    <scope>NUCLEOTIDE SEQUENCE [LARGE SCALE GENOMIC DNA]</scope>
    <source>
        <strain evidence="2">JCM 17459</strain>
    </source>
</reference>
<dbReference type="EMBL" id="BAABBA010000033">
    <property type="protein sequence ID" value="GAA3511629.1"/>
    <property type="molecule type" value="Genomic_DNA"/>
</dbReference>
<evidence type="ECO:0000313" key="2">
    <source>
        <dbReference type="Proteomes" id="UP001499841"/>
    </source>
</evidence>
<name>A0ABP6ULL0_9MICO</name>
<evidence type="ECO:0000313" key="1">
    <source>
        <dbReference type="EMBL" id="GAA3511629.1"/>
    </source>
</evidence>
<proteinExistence type="predicted"/>
<comment type="caution">
    <text evidence="1">The sequence shown here is derived from an EMBL/GenBank/DDBJ whole genome shotgun (WGS) entry which is preliminary data.</text>
</comment>
<keyword evidence="2" id="KW-1185">Reference proteome</keyword>